<dbReference type="SUPFAM" id="SSF81340">
    <property type="entry name" value="Clc chloride channel"/>
    <property type="match status" value="1"/>
</dbReference>
<evidence type="ECO:0000256" key="2">
    <source>
        <dbReference type="ARBA" id="ARBA00022448"/>
    </source>
</evidence>
<name>A0A5B8U992_9ACTN</name>
<evidence type="ECO:0000256" key="1">
    <source>
        <dbReference type="ARBA" id="ARBA00004141"/>
    </source>
</evidence>
<dbReference type="KEGG" id="bsol:FSW04_17535"/>
<keyword evidence="3 10" id="KW-0812">Transmembrane</keyword>
<keyword evidence="12" id="KW-1185">Reference proteome</keyword>
<comment type="subcellular location">
    <subcellularLocation>
        <location evidence="1">Membrane</location>
        <topology evidence="1">Multi-pass membrane protein</topology>
    </subcellularLocation>
</comment>
<keyword evidence="7" id="KW-0869">Chloride channel</keyword>
<feature type="transmembrane region" description="Helical" evidence="10">
    <location>
        <begin position="26"/>
        <end position="48"/>
    </location>
</feature>
<feature type="transmembrane region" description="Helical" evidence="10">
    <location>
        <begin position="167"/>
        <end position="192"/>
    </location>
</feature>
<keyword evidence="4 10" id="KW-1133">Transmembrane helix</keyword>
<feature type="transmembrane region" description="Helical" evidence="10">
    <location>
        <begin position="73"/>
        <end position="94"/>
    </location>
</feature>
<evidence type="ECO:0000313" key="12">
    <source>
        <dbReference type="Proteomes" id="UP000321805"/>
    </source>
</evidence>
<evidence type="ECO:0000256" key="9">
    <source>
        <dbReference type="ARBA" id="ARBA00023303"/>
    </source>
</evidence>
<feature type="transmembrane region" description="Helical" evidence="10">
    <location>
        <begin position="274"/>
        <end position="296"/>
    </location>
</feature>
<reference evidence="11 12" key="1">
    <citation type="journal article" date="2018" name="J. Microbiol.">
        <title>Baekduia soli gen. nov., sp. nov., a novel bacterium isolated from the soil of Baekdu Mountain and proposal of a novel family name, Baekduiaceae fam. nov.</title>
        <authorList>
            <person name="An D.S."/>
            <person name="Siddiqi M.Z."/>
            <person name="Kim K.H."/>
            <person name="Yu H.S."/>
            <person name="Im W.T."/>
        </authorList>
    </citation>
    <scope>NUCLEOTIDE SEQUENCE [LARGE SCALE GENOMIC DNA]</scope>
    <source>
        <strain evidence="11 12">BR7-21</strain>
    </source>
</reference>
<keyword evidence="2" id="KW-0813">Transport</keyword>
<feature type="transmembrane region" description="Helical" evidence="10">
    <location>
        <begin position="199"/>
        <end position="222"/>
    </location>
</feature>
<evidence type="ECO:0000256" key="4">
    <source>
        <dbReference type="ARBA" id="ARBA00022989"/>
    </source>
</evidence>
<keyword evidence="9" id="KW-0407">Ion channel</keyword>
<evidence type="ECO:0008006" key="13">
    <source>
        <dbReference type="Google" id="ProtNLM"/>
    </source>
</evidence>
<sequence>MALGLPISHQPNVPGRGIVAGYGPRFWGLVVAIGVASGVAAGAFVQLLDLVERVAWSHDAGRLADAVRATSPIHHVAVLALGGLLAGAGIVALAHRARPGAVEISESLWLRSARLTIPGSLARGTLSVVTIGLGSSLGREAAPQLAGAAVASRAADRVGLPAWQRRLLVACGAGAGMAAVYDVPLGGALFALEVLLGTITLPLVLPALATALVATATAWLILPDRPTYAVPSYGTSASLLTWALVAGPVAGLAAVLWVRIVARAAALRPQGRGRVAVPAAVFAALGAVAITYPQILGNGRDIVALGTVGGLSVGLLAVLLVLKPLATAACLGSGAPGGLFTPTLAFGVLLGGLLGHAWTAVWPGAPAGAFALVGGAAVLAAAMQAPLTAVVLMLELTRNADGLIVPMLLAVTAATVVARLLQAPSIYAARLTDTAAERQCTVEAEWDRPPVPEPAGAAR</sequence>
<protein>
    <recommendedName>
        <fullName evidence="13">Chloride channel protein</fullName>
    </recommendedName>
</protein>
<accession>A0A5B8U992</accession>
<evidence type="ECO:0000256" key="8">
    <source>
        <dbReference type="ARBA" id="ARBA00023214"/>
    </source>
</evidence>
<dbReference type="AlphaFoldDB" id="A0A5B8U992"/>
<evidence type="ECO:0000256" key="3">
    <source>
        <dbReference type="ARBA" id="ARBA00022692"/>
    </source>
</evidence>
<dbReference type="PANTHER" id="PTHR43427:SF6">
    <property type="entry name" value="CHLORIDE CHANNEL PROTEIN CLC-E"/>
    <property type="match status" value="1"/>
</dbReference>
<evidence type="ECO:0000256" key="10">
    <source>
        <dbReference type="SAM" id="Phobius"/>
    </source>
</evidence>
<keyword evidence="6 10" id="KW-0472">Membrane</keyword>
<dbReference type="RefSeq" id="WP_146921565.1">
    <property type="nucleotide sequence ID" value="NZ_CP042430.1"/>
</dbReference>
<feature type="transmembrane region" description="Helical" evidence="10">
    <location>
        <begin position="403"/>
        <end position="421"/>
    </location>
</feature>
<evidence type="ECO:0000313" key="11">
    <source>
        <dbReference type="EMBL" id="QEC49202.1"/>
    </source>
</evidence>
<dbReference type="Gene3D" id="1.10.3080.10">
    <property type="entry name" value="Clc chloride channel"/>
    <property type="match status" value="1"/>
</dbReference>
<dbReference type="PRINTS" id="PR00762">
    <property type="entry name" value="CLCHANNEL"/>
</dbReference>
<dbReference type="GO" id="GO:0034707">
    <property type="term" value="C:chloride channel complex"/>
    <property type="evidence" value="ECO:0007669"/>
    <property type="project" value="UniProtKB-KW"/>
</dbReference>
<organism evidence="11 12">
    <name type="scientific">Baekduia soli</name>
    <dbReference type="NCBI Taxonomy" id="496014"/>
    <lineage>
        <taxon>Bacteria</taxon>
        <taxon>Bacillati</taxon>
        <taxon>Actinomycetota</taxon>
        <taxon>Thermoleophilia</taxon>
        <taxon>Solirubrobacterales</taxon>
        <taxon>Baekduiaceae</taxon>
        <taxon>Baekduia</taxon>
    </lineage>
</organism>
<evidence type="ECO:0000256" key="5">
    <source>
        <dbReference type="ARBA" id="ARBA00023065"/>
    </source>
</evidence>
<dbReference type="GO" id="GO:0005254">
    <property type="term" value="F:chloride channel activity"/>
    <property type="evidence" value="ECO:0007669"/>
    <property type="project" value="UniProtKB-KW"/>
</dbReference>
<dbReference type="InterPro" id="IPR014743">
    <property type="entry name" value="Cl-channel_core"/>
</dbReference>
<dbReference type="OrthoDB" id="3261015at2"/>
<proteinExistence type="predicted"/>
<evidence type="ECO:0000256" key="6">
    <source>
        <dbReference type="ARBA" id="ARBA00023136"/>
    </source>
</evidence>
<dbReference type="PANTHER" id="PTHR43427">
    <property type="entry name" value="CHLORIDE CHANNEL PROTEIN CLC-E"/>
    <property type="match status" value="1"/>
</dbReference>
<feature type="transmembrane region" description="Helical" evidence="10">
    <location>
        <begin position="334"/>
        <end position="358"/>
    </location>
</feature>
<dbReference type="Proteomes" id="UP000321805">
    <property type="component" value="Chromosome"/>
</dbReference>
<gene>
    <name evidence="11" type="ORF">FSW04_17535</name>
</gene>
<feature type="transmembrane region" description="Helical" evidence="10">
    <location>
        <begin position="370"/>
        <end position="394"/>
    </location>
</feature>
<dbReference type="InterPro" id="IPR001807">
    <property type="entry name" value="ClC"/>
</dbReference>
<keyword evidence="8" id="KW-0868">Chloride</keyword>
<dbReference type="Pfam" id="PF00654">
    <property type="entry name" value="Voltage_CLC"/>
    <property type="match status" value="1"/>
</dbReference>
<feature type="transmembrane region" description="Helical" evidence="10">
    <location>
        <begin position="242"/>
        <end position="262"/>
    </location>
</feature>
<dbReference type="EMBL" id="CP042430">
    <property type="protein sequence ID" value="QEC49202.1"/>
    <property type="molecule type" value="Genomic_DNA"/>
</dbReference>
<evidence type="ECO:0000256" key="7">
    <source>
        <dbReference type="ARBA" id="ARBA00023173"/>
    </source>
</evidence>
<keyword evidence="5" id="KW-0406">Ion transport</keyword>
<dbReference type="InterPro" id="IPR050368">
    <property type="entry name" value="ClC-type_chloride_channel"/>
</dbReference>
<feature type="transmembrane region" description="Helical" evidence="10">
    <location>
        <begin position="302"/>
        <end position="322"/>
    </location>
</feature>